<evidence type="ECO:0000256" key="7">
    <source>
        <dbReference type="ARBA" id="ARBA00022777"/>
    </source>
</evidence>
<dbReference type="Pfam" id="PF02518">
    <property type="entry name" value="HATPase_c"/>
    <property type="match status" value="1"/>
</dbReference>
<dbReference type="Pfam" id="PF00512">
    <property type="entry name" value="HisKA"/>
    <property type="match status" value="1"/>
</dbReference>
<accession>A0ABW8CHB7</accession>
<evidence type="ECO:0000259" key="13">
    <source>
        <dbReference type="PROSITE" id="PS50885"/>
    </source>
</evidence>
<dbReference type="Gene3D" id="3.30.565.10">
    <property type="entry name" value="Histidine kinase-like ATPase, C-terminal domain"/>
    <property type="match status" value="1"/>
</dbReference>
<dbReference type="PROSITE" id="PS50885">
    <property type="entry name" value="HAMP"/>
    <property type="match status" value="1"/>
</dbReference>
<keyword evidence="11" id="KW-0472">Membrane</keyword>
<gene>
    <name evidence="14" type="ORF">ACIGXA_35605</name>
</gene>
<sequence length="437" mass="46437">MRLRGRLPAWTATLYWKAAVFITAMCCVVAVVLGTLVHVMVTRQTVHQARTAALSRLDTATQAYIAGDPLRRGTALNPPDLPDKLRDLALRGERGTMFGDVDGRRTMWAAGPAGGKALAVPLDYTRSAESIRGLDRAIILSSALAIGGTLLIGIFAVSRVTRRLHRTAAVARRISAGDLDARVADPRTAGPTNAQDEVAAVSAALDAMAASLQLRLQSEQRFTADVAHELRTPLAGLHASAELLPPGRPTELVQDRVQALRRLTEDLLEISRLDSRTEKVEPDAHYLGLLAERAVAASGLSAEVRIVRDICLITDQRRLERVLGNLIGNAHRHGRPPVVVTVDGPVVTVRDHGDGYPGYLVEHGPQRFRTEPTSNGNKGHGLGLTIAVGQARTIGAELRFANAPDGGAVSTLTLPTPEEIADPGDDVGAGTGAGPLT</sequence>
<evidence type="ECO:0000256" key="1">
    <source>
        <dbReference type="ARBA" id="ARBA00000085"/>
    </source>
</evidence>
<dbReference type="InterPro" id="IPR003594">
    <property type="entry name" value="HATPase_dom"/>
</dbReference>
<comment type="catalytic activity">
    <reaction evidence="1">
        <text>ATP + protein L-histidine = ADP + protein N-phospho-L-histidine.</text>
        <dbReference type="EC" id="2.7.13.3"/>
    </reaction>
</comment>
<dbReference type="InterPro" id="IPR003660">
    <property type="entry name" value="HAMP_dom"/>
</dbReference>
<keyword evidence="5" id="KW-0808">Transferase</keyword>
<feature type="domain" description="HAMP" evidence="13">
    <location>
        <begin position="158"/>
        <end position="217"/>
    </location>
</feature>
<reference evidence="14 15" key="1">
    <citation type="submission" date="2024-10" db="EMBL/GenBank/DDBJ databases">
        <title>The Natural Products Discovery Center: Release of the First 8490 Sequenced Strains for Exploring Actinobacteria Biosynthetic Diversity.</title>
        <authorList>
            <person name="Kalkreuter E."/>
            <person name="Kautsar S.A."/>
            <person name="Yang D."/>
            <person name="Bader C.D."/>
            <person name="Teijaro C.N."/>
            <person name="Fluegel L."/>
            <person name="Davis C.M."/>
            <person name="Simpson J.R."/>
            <person name="Lauterbach L."/>
            <person name="Steele A.D."/>
            <person name="Gui C."/>
            <person name="Meng S."/>
            <person name="Li G."/>
            <person name="Viehrig K."/>
            <person name="Ye F."/>
            <person name="Su P."/>
            <person name="Kiefer A.F."/>
            <person name="Nichols A."/>
            <person name="Cepeda A.J."/>
            <person name="Yan W."/>
            <person name="Fan B."/>
            <person name="Jiang Y."/>
            <person name="Adhikari A."/>
            <person name="Zheng C.-J."/>
            <person name="Schuster L."/>
            <person name="Cowan T.M."/>
            <person name="Smanski M.J."/>
            <person name="Chevrette M.G."/>
            <person name="De Carvalho L.P.S."/>
            <person name="Shen B."/>
        </authorList>
    </citation>
    <scope>NUCLEOTIDE SEQUENCE [LARGE SCALE GENOMIC DNA]</scope>
    <source>
        <strain evidence="14 15">NPDC053399</strain>
    </source>
</reference>
<keyword evidence="8 11" id="KW-1133">Transmembrane helix</keyword>
<evidence type="ECO:0000256" key="8">
    <source>
        <dbReference type="ARBA" id="ARBA00022989"/>
    </source>
</evidence>
<feature type="transmembrane region" description="Helical" evidence="11">
    <location>
        <begin position="20"/>
        <end position="41"/>
    </location>
</feature>
<evidence type="ECO:0000256" key="11">
    <source>
        <dbReference type="SAM" id="Phobius"/>
    </source>
</evidence>
<dbReference type="Proteomes" id="UP001614394">
    <property type="component" value="Unassembled WGS sequence"/>
</dbReference>
<dbReference type="Gene3D" id="1.10.287.130">
    <property type="match status" value="1"/>
</dbReference>
<dbReference type="PANTHER" id="PTHR45436:SF5">
    <property type="entry name" value="SENSOR HISTIDINE KINASE TRCS"/>
    <property type="match status" value="1"/>
</dbReference>
<keyword evidence="15" id="KW-1185">Reference proteome</keyword>
<feature type="transmembrane region" description="Helical" evidence="11">
    <location>
        <begin position="137"/>
        <end position="157"/>
    </location>
</feature>
<evidence type="ECO:0000256" key="10">
    <source>
        <dbReference type="SAM" id="MobiDB-lite"/>
    </source>
</evidence>
<dbReference type="PROSITE" id="PS50109">
    <property type="entry name" value="HIS_KIN"/>
    <property type="match status" value="1"/>
</dbReference>
<evidence type="ECO:0000256" key="2">
    <source>
        <dbReference type="ARBA" id="ARBA00004236"/>
    </source>
</evidence>
<dbReference type="EC" id="2.7.13.3" evidence="3"/>
<evidence type="ECO:0000256" key="9">
    <source>
        <dbReference type="ARBA" id="ARBA00023012"/>
    </source>
</evidence>
<dbReference type="Gene3D" id="6.10.340.10">
    <property type="match status" value="1"/>
</dbReference>
<dbReference type="InterPro" id="IPR005467">
    <property type="entry name" value="His_kinase_dom"/>
</dbReference>
<evidence type="ECO:0000256" key="4">
    <source>
        <dbReference type="ARBA" id="ARBA00022553"/>
    </source>
</evidence>
<dbReference type="SMART" id="SM00388">
    <property type="entry name" value="HisKA"/>
    <property type="match status" value="1"/>
</dbReference>
<evidence type="ECO:0000259" key="12">
    <source>
        <dbReference type="PROSITE" id="PS50109"/>
    </source>
</evidence>
<comment type="caution">
    <text evidence="14">The sequence shown here is derived from an EMBL/GenBank/DDBJ whole genome shotgun (WGS) entry which is preliminary data.</text>
</comment>
<evidence type="ECO:0000256" key="5">
    <source>
        <dbReference type="ARBA" id="ARBA00022679"/>
    </source>
</evidence>
<evidence type="ECO:0000256" key="6">
    <source>
        <dbReference type="ARBA" id="ARBA00022692"/>
    </source>
</evidence>
<keyword evidence="4" id="KW-0597">Phosphoprotein</keyword>
<dbReference type="InterPro" id="IPR050428">
    <property type="entry name" value="TCS_sensor_his_kinase"/>
</dbReference>
<dbReference type="CDD" id="cd00082">
    <property type="entry name" value="HisKA"/>
    <property type="match status" value="1"/>
</dbReference>
<organism evidence="14 15">
    <name type="scientific">Streptomyces fildesensis</name>
    <dbReference type="NCBI Taxonomy" id="375757"/>
    <lineage>
        <taxon>Bacteria</taxon>
        <taxon>Bacillati</taxon>
        <taxon>Actinomycetota</taxon>
        <taxon>Actinomycetes</taxon>
        <taxon>Kitasatosporales</taxon>
        <taxon>Streptomycetaceae</taxon>
        <taxon>Streptomyces</taxon>
    </lineage>
</organism>
<dbReference type="SUPFAM" id="SSF47384">
    <property type="entry name" value="Homodimeric domain of signal transducing histidine kinase"/>
    <property type="match status" value="1"/>
</dbReference>
<proteinExistence type="predicted"/>
<dbReference type="Pfam" id="PF00672">
    <property type="entry name" value="HAMP"/>
    <property type="match status" value="1"/>
</dbReference>
<dbReference type="InterPro" id="IPR036890">
    <property type="entry name" value="HATPase_C_sf"/>
</dbReference>
<evidence type="ECO:0000313" key="14">
    <source>
        <dbReference type="EMBL" id="MFI9105845.1"/>
    </source>
</evidence>
<comment type="subcellular location">
    <subcellularLocation>
        <location evidence="2">Cell membrane</location>
    </subcellularLocation>
</comment>
<dbReference type="GO" id="GO:0005524">
    <property type="term" value="F:ATP binding"/>
    <property type="evidence" value="ECO:0007669"/>
    <property type="project" value="UniProtKB-KW"/>
</dbReference>
<feature type="region of interest" description="Disordered" evidence="10">
    <location>
        <begin position="417"/>
        <end position="437"/>
    </location>
</feature>
<keyword evidence="14" id="KW-0067">ATP-binding</keyword>
<dbReference type="SUPFAM" id="SSF55874">
    <property type="entry name" value="ATPase domain of HSP90 chaperone/DNA topoisomerase II/histidine kinase"/>
    <property type="match status" value="1"/>
</dbReference>
<feature type="compositionally biased region" description="Gly residues" evidence="10">
    <location>
        <begin position="427"/>
        <end position="437"/>
    </location>
</feature>
<keyword evidence="6 11" id="KW-0812">Transmembrane</keyword>
<name>A0ABW8CHB7_9ACTN</name>
<keyword evidence="7" id="KW-0418">Kinase</keyword>
<evidence type="ECO:0000256" key="3">
    <source>
        <dbReference type="ARBA" id="ARBA00012438"/>
    </source>
</evidence>
<dbReference type="InterPro" id="IPR036097">
    <property type="entry name" value="HisK_dim/P_sf"/>
</dbReference>
<feature type="domain" description="Histidine kinase" evidence="12">
    <location>
        <begin position="225"/>
        <end position="418"/>
    </location>
</feature>
<dbReference type="PANTHER" id="PTHR45436">
    <property type="entry name" value="SENSOR HISTIDINE KINASE YKOH"/>
    <property type="match status" value="1"/>
</dbReference>
<dbReference type="InterPro" id="IPR003661">
    <property type="entry name" value="HisK_dim/P_dom"/>
</dbReference>
<keyword evidence="14" id="KW-0547">Nucleotide-binding</keyword>
<protein>
    <recommendedName>
        <fullName evidence="3">histidine kinase</fullName>
        <ecNumber evidence="3">2.7.13.3</ecNumber>
    </recommendedName>
</protein>
<dbReference type="SMART" id="SM00304">
    <property type="entry name" value="HAMP"/>
    <property type="match status" value="1"/>
</dbReference>
<evidence type="ECO:0000313" key="15">
    <source>
        <dbReference type="Proteomes" id="UP001614394"/>
    </source>
</evidence>
<dbReference type="SMART" id="SM00387">
    <property type="entry name" value="HATPase_c"/>
    <property type="match status" value="1"/>
</dbReference>
<dbReference type="RefSeq" id="WP_399656918.1">
    <property type="nucleotide sequence ID" value="NZ_JBITYG010000014.1"/>
</dbReference>
<dbReference type="EMBL" id="JBITYG010000014">
    <property type="protein sequence ID" value="MFI9105845.1"/>
    <property type="molecule type" value="Genomic_DNA"/>
</dbReference>
<keyword evidence="9" id="KW-0902">Two-component regulatory system</keyword>
<dbReference type="CDD" id="cd06225">
    <property type="entry name" value="HAMP"/>
    <property type="match status" value="1"/>
</dbReference>